<dbReference type="PANTHER" id="PTHR38447:SF1">
    <property type="entry name" value="RNA POLYMERASE-BINDING TRANSCRIPTION FACTOR CARD"/>
    <property type="match status" value="1"/>
</dbReference>
<dbReference type="SUPFAM" id="SSF141259">
    <property type="entry name" value="CarD-like"/>
    <property type="match status" value="1"/>
</dbReference>
<comment type="caution">
    <text evidence="3">The sequence shown here is derived from an EMBL/GenBank/DDBJ whole genome shotgun (WGS) entry which is preliminary data.</text>
</comment>
<dbReference type="Pfam" id="PF21095">
    <property type="entry name" value="CarD_C"/>
    <property type="match status" value="1"/>
</dbReference>
<dbReference type="Gene3D" id="1.20.58.1290">
    <property type="entry name" value="CarD-like, C-terminal domain"/>
    <property type="match status" value="1"/>
</dbReference>
<dbReference type="Pfam" id="PF02559">
    <property type="entry name" value="CarD_TRCF_RID"/>
    <property type="match status" value="1"/>
</dbReference>
<name>A0ABQ1VZ56_9BACL</name>
<dbReference type="SMART" id="SM01058">
    <property type="entry name" value="CarD_TRCF"/>
    <property type="match status" value="1"/>
</dbReference>
<dbReference type="Proteomes" id="UP000608420">
    <property type="component" value="Unassembled WGS sequence"/>
</dbReference>
<proteinExistence type="predicted"/>
<feature type="domain" description="CarD-like/TRCF RNAP-interacting" evidence="2">
    <location>
        <begin position="1"/>
        <end position="111"/>
    </location>
</feature>
<sequence>MFEVGHLVIYSAHGICRIDSISEKEIAGTVKLYYDLHPLSDDNLKISTPVDNHNLLMINLIGREEAMEIIQSFKSPGLQWIEKNNDRKQTYSKIISSGNREEIAQIINTLIRQKRKAESNNKKLSNQDQTMLTSTQNILFKEISIALGTTFEAVLDEVNGMIMQNA</sequence>
<dbReference type="EMBL" id="BMIW01000023">
    <property type="protein sequence ID" value="GGG06626.1"/>
    <property type="molecule type" value="Genomic_DNA"/>
</dbReference>
<dbReference type="Gene3D" id="2.40.10.170">
    <property type="match status" value="1"/>
</dbReference>
<evidence type="ECO:0000259" key="2">
    <source>
        <dbReference type="SMART" id="SM01058"/>
    </source>
</evidence>
<evidence type="ECO:0000256" key="1">
    <source>
        <dbReference type="SAM" id="Coils"/>
    </source>
</evidence>
<dbReference type="InterPro" id="IPR036101">
    <property type="entry name" value="CarD-like/TRCF_RID_sf"/>
</dbReference>
<dbReference type="PANTHER" id="PTHR38447">
    <property type="entry name" value="TRANSCRIPTION FACTOR YDEB-RELATED"/>
    <property type="match status" value="1"/>
</dbReference>
<gene>
    <name evidence="3" type="ORF">GCM10010913_30580</name>
</gene>
<dbReference type="InterPro" id="IPR048792">
    <property type="entry name" value="CarD_C"/>
</dbReference>
<dbReference type="RefSeq" id="WP_120463986.1">
    <property type="nucleotide sequence ID" value="NZ_BMIW01000023.1"/>
</dbReference>
<organism evidence="3 4">
    <name type="scientific">Paenibacillus aceti</name>
    <dbReference type="NCBI Taxonomy" id="1820010"/>
    <lineage>
        <taxon>Bacteria</taxon>
        <taxon>Bacillati</taxon>
        <taxon>Bacillota</taxon>
        <taxon>Bacilli</taxon>
        <taxon>Bacillales</taxon>
        <taxon>Paenibacillaceae</taxon>
        <taxon>Paenibacillus</taxon>
    </lineage>
</organism>
<protein>
    <recommendedName>
        <fullName evidence="2">CarD-like/TRCF RNAP-interacting domain-containing protein</fullName>
    </recommendedName>
</protein>
<reference evidence="4" key="1">
    <citation type="journal article" date="2019" name="Int. J. Syst. Evol. Microbiol.">
        <title>The Global Catalogue of Microorganisms (GCM) 10K type strain sequencing project: providing services to taxonomists for standard genome sequencing and annotation.</title>
        <authorList>
            <consortium name="The Broad Institute Genomics Platform"/>
            <consortium name="The Broad Institute Genome Sequencing Center for Infectious Disease"/>
            <person name="Wu L."/>
            <person name="Ma J."/>
        </authorList>
    </citation>
    <scope>NUCLEOTIDE SEQUENCE [LARGE SCALE GENOMIC DNA]</scope>
    <source>
        <strain evidence="4">CGMCC 1.15420</strain>
    </source>
</reference>
<dbReference type="InterPro" id="IPR042215">
    <property type="entry name" value="CarD-like_C"/>
</dbReference>
<evidence type="ECO:0000313" key="4">
    <source>
        <dbReference type="Proteomes" id="UP000608420"/>
    </source>
</evidence>
<keyword evidence="1" id="KW-0175">Coiled coil</keyword>
<feature type="coiled-coil region" evidence="1">
    <location>
        <begin position="100"/>
        <end position="127"/>
    </location>
</feature>
<evidence type="ECO:0000313" key="3">
    <source>
        <dbReference type="EMBL" id="GGG06626.1"/>
    </source>
</evidence>
<dbReference type="InterPro" id="IPR003711">
    <property type="entry name" value="CarD-like/TRCF_RID"/>
</dbReference>
<accession>A0ABQ1VZ56</accession>
<dbReference type="InterPro" id="IPR052531">
    <property type="entry name" value="CarD-like_regulator"/>
</dbReference>
<keyword evidence="4" id="KW-1185">Reference proteome</keyword>